<evidence type="ECO:0000313" key="3">
    <source>
        <dbReference type="Proteomes" id="UP000076021"/>
    </source>
</evidence>
<dbReference type="SUPFAM" id="SSF55073">
    <property type="entry name" value="Nucleotide cyclase"/>
    <property type="match status" value="1"/>
</dbReference>
<evidence type="ECO:0000259" key="1">
    <source>
        <dbReference type="PROSITE" id="PS50887"/>
    </source>
</evidence>
<dbReference type="Pfam" id="PF00990">
    <property type="entry name" value="GGDEF"/>
    <property type="match status" value="1"/>
</dbReference>
<sequence length="622" mass="71552">MRNLQIIQNIKGYLLDFWIAHVDQSLPDTEYLHVFQMIAKQEFKMKKVEYLKLEHGLLCPLPNSNLQALPFNSIAPYVEETHPLSDTTVKLINKVLKIDSDTIILKDEKDNIFALIIVENTPEWQCFASTPYVKELETLLSTLILSLISKEKNFYEAKLNRELYEMTAIFHSTMNINTILEAMIQSIKRTFPQFKSKLILSNDQDRLQIEDVEVFDYLLERPSTIEAYVSGEITSEEAKDINSYLLNVPIIGKQGIYGVLQIFASPNYHFSSKEKKFLSHLAQTSGNALENAKLYHQSHRLVADLQLINETSQRLNMKLNKEEIITFLTMQLKKSFLPSEICFVFKSHDGYQYMGDTAAFFCEENASVYKEFIATHFEKSMEPLFIAEFSQVVAEKTKYNSMIVVPIIINEKVQGYCAIFHVDSYYFSFDSYKLMQSLIRHSSLAISNILLREQLQEMIDRDHLTTLYARKYLERYIEHSMEVDDFGAFILCDIDDFKKINDTYGHQTGDVTLLMIAKHLQSLVENQGICARWGGEEMAIYLPNKGLDETMALVGKIINSIPKVTSPPVTISSGIALWRSDARFTYQRVFKNADVALYEAKNTGKNKYCIFQGPNINEKADA</sequence>
<dbReference type="EMBL" id="CP014806">
    <property type="protein sequence ID" value="AMW99623.1"/>
    <property type="molecule type" value="Genomic_DNA"/>
</dbReference>
<organism evidence="2 3">
    <name type="scientific">Rummeliibacillus stabekisii</name>
    <dbReference type="NCBI Taxonomy" id="241244"/>
    <lineage>
        <taxon>Bacteria</taxon>
        <taxon>Bacillati</taxon>
        <taxon>Bacillota</taxon>
        <taxon>Bacilli</taxon>
        <taxon>Bacillales</taxon>
        <taxon>Caryophanaceae</taxon>
        <taxon>Rummeliibacillus</taxon>
    </lineage>
</organism>
<dbReference type="InterPro" id="IPR050469">
    <property type="entry name" value="Diguanylate_Cyclase"/>
</dbReference>
<keyword evidence="3" id="KW-1185">Reference proteome</keyword>
<dbReference type="STRING" id="241244.ATY39_09210"/>
<name>A0A143HD24_9BACL</name>
<dbReference type="PANTHER" id="PTHR45138:SF9">
    <property type="entry name" value="DIGUANYLATE CYCLASE DGCM-RELATED"/>
    <property type="match status" value="1"/>
</dbReference>
<protein>
    <recommendedName>
        <fullName evidence="1">GGDEF domain-containing protein</fullName>
    </recommendedName>
</protein>
<dbReference type="KEGG" id="rst:ATY39_09210"/>
<dbReference type="RefSeq" id="WP_066788925.1">
    <property type="nucleotide sequence ID" value="NZ_CP014806.1"/>
</dbReference>
<accession>A0A143HD24</accession>
<dbReference type="GO" id="GO:0005886">
    <property type="term" value="C:plasma membrane"/>
    <property type="evidence" value="ECO:0007669"/>
    <property type="project" value="TreeGrafter"/>
</dbReference>
<dbReference type="Gene3D" id="3.30.70.270">
    <property type="match status" value="1"/>
</dbReference>
<gene>
    <name evidence="2" type="ORF">ATY39_09210</name>
</gene>
<dbReference type="GO" id="GO:0043709">
    <property type="term" value="P:cell adhesion involved in single-species biofilm formation"/>
    <property type="evidence" value="ECO:0007669"/>
    <property type="project" value="TreeGrafter"/>
</dbReference>
<dbReference type="GO" id="GO:1902201">
    <property type="term" value="P:negative regulation of bacterial-type flagellum-dependent cell motility"/>
    <property type="evidence" value="ECO:0007669"/>
    <property type="project" value="TreeGrafter"/>
</dbReference>
<reference evidence="2 3" key="1">
    <citation type="journal article" date="2016" name="Genome Announc.">
        <title>Whole-Genome Sequence of Rummeliibacillus stabekisii Strain PP9 Isolated from Antarctic Soil.</title>
        <authorList>
            <person name="da Mota F.F."/>
            <person name="Vollu R.E."/>
            <person name="Jurelevicius D."/>
            <person name="Seldin L."/>
        </authorList>
    </citation>
    <scope>NUCLEOTIDE SEQUENCE [LARGE SCALE GENOMIC DNA]</scope>
    <source>
        <strain evidence="2 3">PP9</strain>
    </source>
</reference>
<dbReference type="CDD" id="cd01949">
    <property type="entry name" value="GGDEF"/>
    <property type="match status" value="1"/>
</dbReference>
<dbReference type="Gene3D" id="3.30.450.40">
    <property type="match status" value="2"/>
</dbReference>
<dbReference type="SMART" id="SM00267">
    <property type="entry name" value="GGDEF"/>
    <property type="match status" value="1"/>
</dbReference>
<dbReference type="NCBIfam" id="TIGR00254">
    <property type="entry name" value="GGDEF"/>
    <property type="match status" value="1"/>
</dbReference>
<reference evidence="3" key="2">
    <citation type="submission" date="2016-03" db="EMBL/GenBank/DDBJ databases">
        <authorList>
            <person name="Ploux O."/>
        </authorList>
    </citation>
    <scope>NUCLEOTIDE SEQUENCE [LARGE SCALE GENOMIC DNA]</scope>
    <source>
        <strain evidence="3">PP9</strain>
    </source>
</reference>
<dbReference type="InterPro" id="IPR029016">
    <property type="entry name" value="GAF-like_dom_sf"/>
</dbReference>
<dbReference type="SUPFAM" id="SSF55781">
    <property type="entry name" value="GAF domain-like"/>
    <property type="match status" value="2"/>
</dbReference>
<evidence type="ECO:0000313" key="2">
    <source>
        <dbReference type="EMBL" id="AMW99623.1"/>
    </source>
</evidence>
<feature type="domain" description="GGDEF" evidence="1">
    <location>
        <begin position="485"/>
        <end position="613"/>
    </location>
</feature>
<dbReference type="PANTHER" id="PTHR45138">
    <property type="entry name" value="REGULATORY COMPONENTS OF SENSORY TRANSDUCTION SYSTEM"/>
    <property type="match status" value="1"/>
</dbReference>
<dbReference type="AlphaFoldDB" id="A0A143HD24"/>
<proteinExistence type="predicted"/>
<dbReference type="OrthoDB" id="9759607at2"/>
<dbReference type="Proteomes" id="UP000076021">
    <property type="component" value="Chromosome"/>
</dbReference>
<dbReference type="InterPro" id="IPR029787">
    <property type="entry name" value="Nucleotide_cyclase"/>
</dbReference>
<dbReference type="InterPro" id="IPR000160">
    <property type="entry name" value="GGDEF_dom"/>
</dbReference>
<dbReference type="InterPro" id="IPR043128">
    <property type="entry name" value="Rev_trsase/Diguanyl_cyclase"/>
</dbReference>
<dbReference type="GO" id="GO:0052621">
    <property type="term" value="F:diguanylate cyclase activity"/>
    <property type="evidence" value="ECO:0007669"/>
    <property type="project" value="TreeGrafter"/>
</dbReference>
<dbReference type="PROSITE" id="PS50887">
    <property type="entry name" value="GGDEF"/>
    <property type="match status" value="1"/>
</dbReference>